<evidence type="ECO:0000256" key="1">
    <source>
        <dbReference type="SAM" id="Phobius"/>
    </source>
</evidence>
<keyword evidence="1" id="KW-0812">Transmembrane</keyword>
<organism evidence="2 3">
    <name type="scientific">Ascaris lumbricoides</name>
    <name type="common">Giant roundworm</name>
    <dbReference type="NCBI Taxonomy" id="6252"/>
    <lineage>
        <taxon>Eukaryota</taxon>
        <taxon>Metazoa</taxon>
        <taxon>Ecdysozoa</taxon>
        <taxon>Nematoda</taxon>
        <taxon>Chromadorea</taxon>
        <taxon>Rhabditida</taxon>
        <taxon>Spirurina</taxon>
        <taxon>Ascaridomorpha</taxon>
        <taxon>Ascaridoidea</taxon>
        <taxon>Ascarididae</taxon>
        <taxon>Ascaris</taxon>
    </lineage>
</organism>
<evidence type="ECO:0000313" key="3">
    <source>
        <dbReference type="WBParaSite" id="ALUE_0000160201-mRNA-1"/>
    </source>
</evidence>
<evidence type="ECO:0000313" key="2">
    <source>
        <dbReference type="Proteomes" id="UP000036681"/>
    </source>
</evidence>
<feature type="transmembrane region" description="Helical" evidence="1">
    <location>
        <begin position="12"/>
        <end position="29"/>
    </location>
</feature>
<dbReference type="GO" id="GO:0005978">
    <property type="term" value="P:glycogen biosynthetic process"/>
    <property type="evidence" value="ECO:0007669"/>
    <property type="project" value="UniProtKB-UniPathway"/>
</dbReference>
<dbReference type="Proteomes" id="UP000036681">
    <property type="component" value="Unplaced"/>
</dbReference>
<proteinExistence type="predicted"/>
<dbReference type="AlphaFoldDB" id="A0A0M3HJA7"/>
<dbReference type="WBParaSite" id="ALUE_0000160201-mRNA-1">
    <property type="protein sequence ID" value="ALUE_0000160201-mRNA-1"/>
    <property type="gene ID" value="ALUE_0000160201"/>
</dbReference>
<name>A0A0M3HJA7_ASCLU</name>
<keyword evidence="1" id="KW-0472">Membrane</keyword>
<keyword evidence="1" id="KW-1133">Transmembrane helix</keyword>
<accession>A0A0M3HJA7</accession>
<sequence length="57" mass="6093">MGVPSVSTNLSGFGCFIQVTITLAINLILLTLELLSEACLIHSFSYSLLLGMVFCTP</sequence>
<protein>
    <submittedName>
        <fullName evidence="3">Ovule protein</fullName>
    </submittedName>
</protein>
<keyword evidence="2" id="KW-1185">Reference proteome</keyword>
<dbReference type="UniPathway" id="UPA00164"/>
<reference evidence="3" key="1">
    <citation type="submission" date="2017-02" db="UniProtKB">
        <authorList>
            <consortium name="WormBaseParasite"/>
        </authorList>
    </citation>
    <scope>IDENTIFICATION</scope>
</reference>
<feature type="transmembrane region" description="Helical" evidence="1">
    <location>
        <begin position="35"/>
        <end position="55"/>
    </location>
</feature>